<evidence type="ECO:0000313" key="4">
    <source>
        <dbReference type="Proteomes" id="UP001144397"/>
    </source>
</evidence>
<dbReference type="Pfam" id="PF09931">
    <property type="entry name" value="Phage_phiJL001_Gp84_N"/>
    <property type="match status" value="1"/>
</dbReference>
<dbReference type="NCBIfam" id="TIGR02218">
    <property type="entry name" value="phg_TIGR02218"/>
    <property type="match status" value="1"/>
</dbReference>
<evidence type="ECO:0000313" key="3">
    <source>
        <dbReference type="EMBL" id="MDR6334040.1"/>
    </source>
</evidence>
<dbReference type="InterPro" id="IPR018964">
    <property type="entry name" value="Phage_phiJL001_Gp84_C"/>
</dbReference>
<dbReference type="Proteomes" id="UP001144397">
    <property type="component" value="Unassembled WGS sequence"/>
</dbReference>
<evidence type="ECO:0000259" key="1">
    <source>
        <dbReference type="Pfam" id="PF09356"/>
    </source>
</evidence>
<keyword evidence="5" id="KW-1185">Reference proteome</keyword>
<accession>A0A9W6FMA2</accession>
<proteinExistence type="predicted"/>
<dbReference type="Proteomes" id="UP001245370">
    <property type="component" value="Unassembled WGS sequence"/>
</dbReference>
<evidence type="ECO:0000313" key="2">
    <source>
        <dbReference type="EMBL" id="GLI22758.1"/>
    </source>
</evidence>
<name>A0A9W6FMA2_XANFL</name>
<dbReference type="AlphaFoldDB" id="A0A9W6FMA2"/>
<dbReference type="EMBL" id="BSDO01000003">
    <property type="protein sequence ID" value="GLI22758.1"/>
    <property type="molecule type" value="Genomic_DNA"/>
</dbReference>
<reference evidence="3 5" key="2">
    <citation type="submission" date="2023-07" db="EMBL/GenBank/DDBJ databases">
        <title>Genomic Encyclopedia of Type Strains, Phase IV (KMG-IV): sequencing the most valuable type-strain genomes for metagenomic binning, comparative biology and taxonomic classification.</title>
        <authorList>
            <person name="Goeker M."/>
        </authorList>
    </citation>
    <scope>NUCLEOTIDE SEQUENCE [LARGE SCALE GENOMIC DNA]</scope>
    <source>
        <strain evidence="3 5">DSM 338</strain>
    </source>
</reference>
<dbReference type="EMBL" id="JAVDPY010000004">
    <property type="protein sequence ID" value="MDR6334040.1"/>
    <property type="molecule type" value="Genomic_DNA"/>
</dbReference>
<comment type="caution">
    <text evidence="2">The sequence shown here is derived from an EMBL/GenBank/DDBJ whole genome shotgun (WGS) entry which is preliminary data.</text>
</comment>
<gene>
    <name evidence="3" type="ORF">GGQ86_002516</name>
    <name evidence="2" type="ORF">XFLAVUS301_24320</name>
</gene>
<evidence type="ECO:0000313" key="5">
    <source>
        <dbReference type="Proteomes" id="UP001245370"/>
    </source>
</evidence>
<dbReference type="GeneID" id="95763218"/>
<feature type="domain" description="Bacteriophage phiJL001 Gp84 C-terminal" evidence="1">
    <location>
        <begin position="195"/>
        <end position="277"/>
    </location>
</feature>
<reference evidence="2" key="1">
    <citation type="submission" date="2022-12" db="EMBL/GenBank/DDBJ databases">
        <title>Reference genome sequencing for broad-spectrum identification of bacterial and archaeal isolates by mass spectrometry.</title>
        <authorList>
            <person name="Sekiguchi Y."/>
            <person name="Tourlousse D.M."/>
        </authorList>
    </citation>
    <scope>NUCLEOTIDE SEQUENCE</scope>
    <source>
        <strain evidence="2">301</strain>
    </source>
</reference>
<dbReference type="RefSeq" id="WP_281807664.1">
    <property type="nucleotide sequence ID" value="NZ_BSDO01000003.1"/>
</dbReference>
<dbReference type="InterPro" id="IPR011928">
    <property type="entry name" value="Phage_phiJL001_Gp84"/>
</dbReference>
<organism evidence="2 4">
    <name type="scientific">Xanthobacter flavus</name>
    <dbReference type="NCBI Taxonomy" id="281"/>
    <lineage>
        <taxon>Bacteria</taxon>
        <taxon>Pseudomonadati</taxon>
        <taxon>Pseudomonadota</taxon>
        <taxon>Alphaproteobacteria</taxon>
        <taxon>Hyphomicrobiales</taxon>
        <taxon>Xanthobacteraceae</taxon>
        <taxon>Xanthobacter</taxon>
    </lineage>
</organism>
<protein>
    <submittedName>
        <fullName evidence="3">Phage protein (TIGR02218 family)</fullName>
    </submittedName>
</protein>
<sequence>MRTLDPALADHLASGVTTLCRAWRLTRRDGTVLGFTDHDRDLLVEGVTFLAASGIAGSESTQAQGLSVTGAELSGALSADALDAADLAAGLYDGAGVDLLLVNWQAPAQHLLLRRGTIGEVRCEDGVFTAEIRALADAFNQTRGRLLTVTCDADLGDARCGVDLAAPGHSASVAVIAVEGALRLRVSGLDGVAAGTFARGRAVFSSGANEGFASEVKAHLVDAEGVVLRLWQRPPFEVAEGDGITLTAGCDKRFATCRDRFSNAFNFRGFPHMPGNDFVISVAIPGEGGYDGSLRE</sequence>
<dbReference type="Pfam" id="PF09356">
    <property type="entry name" value="Phage_BR0599"/>
    <property type="match status" value="1"/>
</dbReference>